<keyword evidence="3" id="KW-1185">Reference proteome</keyword>
<dbReference type="EMBL" id="SOAG01000041">
    <property type="protein sequence ID" value="TDS51228.1"/>
    <property type="molecule type" value="Genomic_DNA"/>
</dbReference>
<keyword evidence="1" id="KW-0812">Transmembrane</keyword>
<proteinExistence type="predicted"/>
<feature type="transmembrane region" description="Helical" evidence="1">
    <location>
        <begin position="174"/>
        <end position="198"/>
    </location>
</feature>
<protein>
    <submittedName>
        <fullName evidence="2">ABC-2 type transport system permease protein</fullName>
    </submittedName>
</protein>
<evidence type="ECO:0000256" key="1">
    <source>
        <dbReference type="SAM" id="Phobius"/>
    </source>
</evidence>
<feature type="transmembrane region" description="Helical" evidence="1">
    <location>
        <begin position="238"/>
        <end position="258"/>
    </location>
</feature>
<reference evidence="2 3" key="1">
    <citation type="submission" date="2019-03" db="EMBL/GenBank/DDBJ databases">
        <title>Genomic Encyclopedia of Archaeal and Bacterial Type Strains, Phase II (KMG-II): from individual species to whole genera.</title>
        <authorList>
            <person name="Goeker M."/>
        </authorList>
    </citation>
    <scope>NUCLEOTIDE SEQUENCE [LARGE SCALE GENOMIC DNA]</scope>
    <source>
        <strain evidence="2 3">DSM 28213</strain>
    </source>
</reference>
<sequence length="447" mass="52251">MNKYLYKQFFQNKVYVFSLILLFLLGIVSIHTGVTFLEKNNQLMQDATEYQEQSIQKNTAHETHIGSTLYYIKFHLFNEPNKLTALNIGMRDFTPSLKGVTIRNLEEQKYNTDFYNPTSALAGNFDFSFVLIFLFPLIIIAINFNILSQEKESGTLKLLSLQSGNIKRIIDTKLLIRFLAIISIYFLLLLTAKLWIGIALDSTFSLFILLGFLYILFWFVLCRFIIASNKNTSYNALSLIIIWIGINFIVPMISFVLIQKMYPIEEALQTVIEQRDGYHNKWDEPQKNTIDKFHNIYPQFKTNDTIFNNDFNWKWYYAMQHLADVESMKSSIAYQSKIKARNNAAKLIGYFLPSMHTLILSSELALSDQNNILAYENKLKDFHKEKRLHFYPLIFSNQDSTVENWNNHKLEKFKAQSNVSILELLLPLFLIITILLIISHKKLRKLC</sequence>
<feature type="transmembrane region" description="Helical" evidence="1">
    <location>
        <begin position="419"/>
        <end position="438"/>
    </location>
</feature>
<dbReference type="PANTHER" id="PTHR43471:SF14">
    <property type="entry name" value="ABC-2 TYPE TRANSPORT SYSTEM PERMEASE PROTEIN"/>
    <property type="match status" value="1"/>
</dbReference>
<feature type="transmembrane region" description="Helical" evidence="1">
    <location>
        <begin position="204"/>
        <end position="226"/>
    </location>
</feature>
<gene>
    <name evidence="2" type="ORF">C8P70_14112</name>
</gene>
<dbReference type="RefSeq" id="WP_133713731.1">
    <property type="nucleotide sequence ID" value="NZ_SOAG01000041.1"/>
</dbReference>
<feature type="transmembrane region" description="Helical" evidence="1">
    <location>
        <begin position="12"/>
        <end position="34"/>
    </location>
</feature>
<organism evidence="2 3">
    <name type="scientific">Myroides indicus</name>
    <dbReference type="NCBI Taxonomy" id="1323422"/>
    <lineage>
        <taxon>Bacteria</taxon>
        <taxon>Pseudomonadati</taxon>
        <taxon>Bacteroidota</taxon>
        <taxon>Flavobacteriia</taxon>
        <taxon>Flavobacteriales</taxon>
        <taxon>Flavobacteriaceae</taxon>
        <taxon>Myroides</taxon>
    </lineage>
</organism>
<evidence type="ECO:0000313" key="2">
    <source>
        <dbReference type="EMBL" id="TDS51228.1"/>
    </source>
</evidence>
<dbReference type="InterPro" id="IPR021913">
    <property type="entry name" value="DUF3526"/>
</dbReference>
<dbReference type="OrthoDB" id="6016419at2"/>
<keyword evidence="1" id="KW-0472">Membrane</keyword>
<dbReference type="PANTHER" id="PTHR43471">
    <property type="entry name" value="ABC TRANSPORTER PERMEASE"/>
    <property type="match status" value="1"/>
</dbReference>
<dbReference type="AlphaFoldDB" id="A0A4R7ELT9"/>
<feature type="transmembrane region" description="Helical" evidence="1">
    <location>
        <begin position="127"/>
        <end position="147"/>
    </location>
</feature>
<dbReference type="Pfam" id="PF12040">
    <property type="entry name" value="DUF3526"/>
    <property type="match status" value="1"/>
</dbReference>
<name>A0A4R7ELT9_9FLAO</name>
<dbReference type="Proteomes" id="UP000295215">
    <property type="component" value="Unassembled WGS sequence"/>
</dbReference>
<comment type="caution">
    <text evidence="2">The sequence shown here is derived from an EMBL/GenBank/DDBJ whole genome shotgun (WGS) entry which is preliminary data.</text>
</comment>
<accession>A0A4R7ELT9</accession>
<evidence type="ECO:0000313" key="3">
    <source>
        <dbReference type="Proteomes" id="UP000295215"/>
    </source>
</evidence>
<keyword evidence="1" id="KW-1133">Transmembrane helix</keyword>